<evidence type="ECO:0000256" key="6">
    <source>
        <dbReference type="ARBA" id="ARBA00023244"/>
    </source>
</evidence>
<dbReference type="InterPro" id="IPR015422">
    <property type="entry name" value="PyrdxlP-dep_Trfase_small"/>
</dbReference>
<sequence>MNKISKSIELYKEAKLHMPGGVNSPVRAFKNIKGNPIFFKKAKGPYLIDADNNKYIDYIGSWGPMILGHSNPKIIKAVSRQLELGTSYGAPTSIESDTAKLIKKCFPSIQKIRMVNSGTEATMSAIRLARGYTNKTKIIKFDGCYHGHVDSLLIKAGSGVSTFGLPDSPGIPNELAKKTLSCEFNNKDSFLKIFNKVKNDLAAVIVEPIAGNMGFVPGDKSFLKLLRKKTSENNSLLIFDEVMTGFRVSLGGAQELYGIKPDLTTLGKVIGGGLPVGAFGGKKKVMDCLAPNGPVYQAGTLSGNPLAMAAGSTLIKLLVDKNPYKDLERKAKNLLEGMKEIFDRYDIPFSTNQIGGMFGFFFSEELPSNVVDVENTNDKQFKKFLNKCIDNGIYFAPSKFEAGFISTKHTKTEISNTIKIVEKILKEGI</sequence>
<keyword evidence="5 7" id="KW-0413">Isomerase</keyword>
<dbReference type="Pfam" id="PF00202">
    <property type="entry name" value="Aminotran_3"/>
    <property type="match status" value="1"/>
</dbReference>
<dbReference type="GO" id="GO:0030170">
    <property type="term" value="F:pyridoxal phosphate binding"/>
    <property type="evidence" value="ECO:0007669"/>
    <property type="project" value="InterPro"/>
</dbReference>
<dbReference type="GO" id="GO:0005737">
    <property type="term" value="C:cytoplasm"/>
    <property type="evidence" value="ECO:0007669"/>
    <property type="project" value="UniProtKB-SubCell"/>
</dbReference>
<dbReference type="CDD" id="cd00610">
    <property type="entry name" value="OAT_like"/>
    <property type="match status" value="1"/>
</dbReference>
<organism evidence="8 9">
    <name type="scientific">SAR86 cluster bacterium</name>
    <dbReference type="NCBI Taxonomy" id="2030880"/>
    <lineage>
        <taxon>Bacteria</taxon>
        <taxon>Pseudomonadati</taxon>
        <taxon>Pseudomonadota</taxon>
        <taxon>Gammaproteobacteria</taxon>
        <taxon>SAR86 cluster</taxon>
    </lineage>
</organism>
<dbReference type="GO" id="GO:0008483">
    <property type="term" value="F:transaminase activity"/>
    <property type="evidence" value="ECO:0007669"/>
    <property type="project" value="InterPro"/>
</dbReference>
<dbReference type="GO" id="GO:0042286">
    <property type="term" value="F:glutamate-1-semialdehyde 2,1-aminomutase activity"/>
    <property type="evidence" value="ECO:0007669"/>
    <property type="project" value="UniProtKB-UniRule"/>
</dbReference>
<dbReference type="PROSITE" id="PS00600">
    <property type="entry name" value="AA_TRANSFER_CLASS_3"/>
    <property type="match status" value="1"/>
</dbReference>
<name>A0A520N3A5_9GAMM</name>
<accession>A0A520N3A5</accession>
<dbReference type="InterPro" id="IPR015424">
    <property type="entry name" value="PyrdxlP-dep_Trfase"/>
</dbReference>
<dbReference type="EMBL" id="SHBF01000007">
    <property type="protein sequence ID" value="RZO27960.1"/>
    <property type="molecule type" value="Genomic_DNA"/>
</dbReference>
<dbReference type="UniPathway" id="UPA00251">
    <property type="reaction ID" value="UER00317"/>
</dbReference>
<comment type="catalytic activity">
    <reaction evidence="7">
        <text>(S)-4-amino-5-oxopentanoate = 5-aminolevulinate</text>
        <dbReference type="Rhea" id="RHEA:14265"/>
        <dbReference type="ChEBI" id="CHEBI:57501"/>
        <dbReference type="ChEBI" id="CHEBI:356416"/>
        <dbReference type="EC" id="5.4.3.8"/>
    </reaction>
</comment>
<comment type="subunit">
    <text evidence="7">Homodimer.</text>
</comment>
<evidence type="ECO:0000256" key="2">
    <source>
        <dbReference type="ARBA" id="ARBA00004819"/>
    </source>
</evidence>
<dbReference type="FunFam" id="3.40.640.10:FF:000021">
    <property type="entry name" value="Glutamate-1-semialdehyde 2,1-aminomutase"/>
    <property type="match status" value="1"/>
</dbReference>
<dbReference type="Gene3D" id="3.40.640.10">
    <property type="entry name" value="Type I PLP-dependent aspartate aminotransferase-like (Major domain)"/>
    <property type="match status" value="1"/>
</dbReference>
<dbReference type="HAMAP" id="MF_00375">
    <property type="entry name" value="HemL_aminotrans_3"/>
    <property type="match status" value="1"/>
</dbReference>
<dbReference type="PANTHER" id="PTHR43713">
    <property type="entry name" value="GLUTAMATE-1-SEMIALDEHYDE 2,1-AMINOMUTASE"/>
    <property type="match status" value="1"/>
</dbReference>
<comment type="caution">
    <text evidence="8">The sequence shown here is derived from an EMBL/GenBank/DDBJ whole genome shotgun (WGS) entry which is preliminary data.</text>
</comment>
<gene>
    <name evidence="7 8" type="primary">hemL</name>
    <name evidence="8" type="ORF">EVA93_01905</name>
</gene>
<dbReference type="Proteomes" id="UP000318710">
    <property type="component" value="Unassembled WGS sequence"/>
</dbReference>
<keyword evidence="6 7" id="KW-0627">Porphyrin biosynthesis</keyword>
<dbReference type="InterPro" id="IPR004639">
    <property type="entry name" value="4pyrrol_synth_GluAld_NH2Trfase"/>
</dbReference>
<proteinExistence type="inferred from homology"/>
<evidence type="ECO:0000256" key="3">
    <source>
        <dbReference type="ARBA" id="ARBA00008981"/>
    </source>
</evidence>
<comment type="similarity">
    <text evidence="3 7">Belongs to the class-III pyridoxal-phosphate-dependent aminotransferase family. HemL subfamily.</text>
</comment>
<dbReference type="SUPFAM" id="SSF53383">
    <property type="entry name" value="PLP-dependent transferases"/>
    <property type="match status" value="1"/>
</dbReference>
<keyword evidence="7" id="KW-0963">Cytoplasm</keyword>
<evidence type="ECO:0000313" key="9">
    <source>
        <dbReference type="Proteomes" id="UP000318710"/>
    </source>
</evidence>
<dbReference type="GO" id="GO:0006782">
    <property type="term" value="P:protoporphyrinogen IX biosynthetic process"/>
    <property type="evidence" value="ECO:0007669"/>
    <property type="project" value="UniProtKB-UniRule"/>
</dbReference>
<comment type="subcellular location">
    <subcellularLocation>
        <location evidence="7">Cytoplasm</location>
    </subcellularLocation>
</comment>
<reference evidence="8 9" key="1">
    <citation type="submission" date="2019-02" db="EMBL/GenBank/DDBJ databases">
        <title>Prokaryotic population dynamics and viral predation in marine succession experiment using metagenomics: the confinement effect.</title>
        <authorList>
            <person name="Haro-Moreno J.M."/>
            <person name="Rodriguez-Valera F."/>
            <person name="Lopez-Perez M."/>
        </authorList>
    </citation>
    <scope>NUCLEOTIDE SEQUENCE [LARGE SCALE GENOMIC DNA]</scope>
    <source>
        <strain evidence="8">MED-G160</strain>
    </source>
</reference>
<dbReference type="NCBIfam" id="TIGR00713">
    <property type="entry name" value="hemL"/>
    <property type="match status" value="1"/>
</dbReference>
<evidence type="ECO:0000256" key="5">
    <source>
        <dbReference type="ARBA" id="ARBA00023235"/>
    </source>
</evidence>
<dbReference type="PANTHER" id="PTHR43713:SF3">
    <property type="entry name" value="GLUTAMATE-1-SEMIALDEHYDE 2,1-AMINOMUTASE 1, CHLOROPLASTIC-RELATED"/>
    <property type="match status" value="1"/>
</dbReference>
<evidence type="ECO:0000256" key="7">
    <source>
        <dbReference type="HAMAP-Rule" id="MF_00375"/>
    </source>
</evidence>
<comment type="pathway">
    <text evidence="2">Porphyrin-containing compound metabolism; protoporphyrin-IX biosynthesis; 5-aminolevulinate from L-glutamyl-tRNA(Glu): step 2/2.</text>
</comment>
<dbReference type="InterPro" id="IPR005814">
    <property type="entry name" value="Aminotrans_3"/>
</dbReference>
<dbReference type="Gene3D" id="3.90.1150.10">
    <property type="entry name" value="Aspartate Aminotransferase, domain 1"/>
    <property type="match status" value="1"/>
</dbReference>
<feature type="modified residue" description="N6-(pyridoxal phosphate)lysine" evidence="7">
    <location>
        <position position="268"/>
    </location>
</feature>
<keyword evidence="4 7" id="KW-0663">Pyridoxal phosphate</keyword>
<dbReference type="EC" id="5.4.3.8" evidence="7"/>
<evidence type="ECO:0000256" key="4">
    <source>
        <dbReference type="ARBA" id="ARBA00022898"/>
    </source>
</evidence>
<dbReference type="InterPro" id="IPR049704">
    <property type="entry name" value="Aminotrans_3_PPA_site"/>
</dbReference>
<dbReference type="AlphaFoldDB" id="A0A520N3A5"/>
<dbReference type="InterPro" id="IPR015421">
    <property type="entry name" value="PyrdxlP-dep_Trfase_major"/>
</dbReference>
<comment type="cofactor">
    <cofactor evidence="1 7">
        <name>pyridoxal 5'-phosphate</name>
        <dbReference type="ChEBI" id="CHEBI:597326"/>
    </cofactor>
</comment>
<protein>
    <recommendedName>
        <fullName evidence="7">Glutamate-1-semialdehyde 2,1-aminomutase</fullName>
        <shortName evidence="7">GSA</shortName>
        <ecNumber evidence="7">5.4.3.8</ecNumber>
    </recommendedName>
    <alternativeName>
        <fullName evidence="7">Glutamate-1-semialdehyde aminotransferase</fullName>
        <shortName evidence="7">GSA-AT</shortName>
    </alternativeName>
</protein>
<evidence type="ECO:0000256" key="1">
    <source>
        <dbReference type="ARBA" id="ARBA00001933"/>
    </source>
</evidence>
<dbReference type="NCBIfam" id="NF000818">
    <property type="entry name" value="PRK00062.1"/>
    <property type="match status" value="1"/>
</dbReference>
<evidence type="ECO:0000313" key="8">
    <source>
        <dbReference type="EMBL" id="RZO27960.1"/>
    </source>
</evidence>